<dbReference type="AlphaFoldDB" id="A0AAV8VJ19"/>
<feature type="region of interest" description="Disordered" evidence="1">
    <location>
        <begin position="1"/>
        <end position="20"/>
    </location>
</feature>
<protein>
    <recommendedName>
        <fullName evidence="2">Endonuclease/exonuclease/phosphatase domain-containing protein</fullName>
    </recommendedName>
</protein>
<evidence type="ECO:0000256" key="1">
    <source>
        <dbReference type="SAM" id="MobiDB-lite"/>
    </source>
</evidence>
<dbReference type="InterPro" id="IPR036691">
    <property type="entry name" value="Endo/exonu/phosph_ase_sf"/>
</dbReference>
<gene>
    <name evidence="3" type="ORF">NQ315_002687</name>
</gene>
<dbReference type="Gene3D" id="3.60.10.10">
    <property type="entry name" value="Endonuclease/exonuclease/phosphatase"/>
    <property type="match status" value="1"/>
</dbReference>
<keyword evidence="4" id="KW-1185">Reference proteome</keyword>
<name>A0AAV8VJ19_9CUCU</name>
<dbReference type="GO" id="GO:0003824">
    <property type="term" value="F:catalytic activity"/>
    <property type="evidence" value="ECO:0007669"/>
    <property type="project" value="InterPro"/>
</dbReference>
<dbReference type="Pfam" id="PF14529">
    <property type="entry name" value="Exo_endo_phos_2"/>
    <property type="match status" value="1"/>
</dbReference>
<proteinExistence type="predicted"/>
<evidence type="ECO:0000259" key="2">
    <source>
        <dbReference type="Pfam" id="PF14529"/>
    </source>
</evidence>
<dbReference type="Proteomes" id="UP001159042">
    <property type="component" value="Unassembled WGS sequence"/>
</dbReference>
<comment type="caution">
    <text evidence="3">The sequence shown here is derived from an EMBL/GenBank/DDBJ whole genome shotgun (WGS) entry which is preliminary data.</text>
</comment>
<evidence type="ECO:0000313" key="4">
    <source>
        <dbReference type="Proteomes" id="UP001159042"/>
    </source>
</evidence>
<sequence>MSDFDGDSSDFSISDSDDDLELQEARVKNENYLEETVPAYDEESFSKHFRVSRGVATTIAQQYEASQFYSYHSGQYGKLSGLSQQKFRQLYHVKLRNMVTITHFIRSACVLHNIALDDNFEVNENELDQENLDNQLLLEDVNVNFHEAEDDDRDAILIRNNVVNMLRFIATECKILNVSRLGKINSKNPRPLKVEFASHNEAFLVLRQKSNFPLRKFPSIKIKNDYTPTQRDELTKLYAELNRRKTNGENLRIKFSFGSPSIVPALLIELTERFPDVMIILGGDFNTRISDQDSVPIQILEGTSLFEHRLSSDTQLNTRGRHLIDFMYDNACTVLNGRSVLDRPGKYTYVSKLGHSVVDLVWVSNTSLPNINTFYVDENDFLSDHFPVHLKLNYHSPSVPSDAHGVKSNSSLFCLEWREELALTYKLFMKNSNRAHFIPDPHLAYTNLCFAIFETSDHLEPTLSIFPQV</sequence>
<dbReference type="EMBL" id="JANEYG010000087">
    <property type="protein sequence ID" value="KAJ8913781.1"/>
    <property type="molecule type" value="Genomic_DNA"/>
</dbReference>
<evidence type="ECO:0000313" key="3">
    <source>
        <dbReference type="EMBL" id="KAJ8913781.1"/>
    </source>
</evidence>
<organism evidence="3 4">
    <name type="scientific">Exocentrus adspersus</name>
    <dbReference type="NCBI Taxonomy" id="1586481"/>
    <lineage>
        <taxon>Eukaryota</taxon>
        <taxon>Metazoa</taxon>
        <taxon>Ecdysozoa</taxon>
        <taxon>Arthropoda</taxon>
        <taxon>Hexapoda</taxon>
        <taxon>Insecta</taxon>
        <taxon>Pterygota</taxon>
        <taxon>Neoptera</taxon>
        <taxon>Endopterygota</taxon>
        <taxon>Coleoptera</taxon>
        <taxon>Polyphaga</taxon>
        <taxon>Cucujiformia</taxon>
        <taxon>Chrysomeloidea</taxon>
        <taxon>Cerambycidae</taxon>
        <taxon>Lamiinae</taxon>
        <taxon>Acanthocinini</taxon>
        <taxon>Exocentrus</taxon>
    </lineage>
</organism>
<feature type="domain" description="Endonuclease/exonuclease/phosphatase" evidence="2">
    <location>
        <begin position="266"/>
        <end position="388"/>
    </location>
</feature>
<dbReference type="SUPFAM" id="SSF56219">
    <property type="entry name" value="DNase I-like"/>
    <property type="match status" value="1"/>
</dbReference>
<reference evidence="3 4" key="1">
    <citation type="journal article" date="2023" name="Insect Mol. Biol.">
        <title>Genome sequencing provides insights into the evolution of gene families encoding plant cell wall-degrading enzymes in longhorned beetles.</title>
        <authorList>
            <person name="Shin N.R."/>
            <person name="Okamura Y."/>
            <person name="Kirsch R."/>
            <person name="Pauchet Y."/>
        </authorList>
    </citation>
    <scope>NUCLEOTIDE SEQUENCE [LARGE SCALE GENOMIC DNA]</scope>
    <source>
        <strain evidence="3">EAD_L_NR</strain>
    </source>
</reference>
<dbReference type="InterPro" id="IPR005135">
    <property type="entry name" value="Endo/exonuclease/phosphatase"/>
</dbReference>
<accession>A0AAV8VJ19</accession>